<name>A0A5B0Q5A7_PUCGR</name>
<dbReference type="EMBL" id="VSWC01000028">
    <property type="protein sequence ID" value="KAA1108272.1"/>
    <property type="molecule type" value="Genomic_DNA"/>
</dbReference>
<gene>
    <name evidence="1" type="ORF">PGT21_006544</name>
</gene>
<evidence type="ECO:0000313" key="1">
    <source>
        <dbReference type="EMBL" id="KAA1108272.1"/>
    </source>
</evidence>
<protein>
    <submittedName>
        <fullName evidence="1">Uncharacterized protein</fullName>
    </submittedName>
</protein>
<reference evidence="1 2" key="1">
    <citation type="submission" date="2019-05" db="EMBL/GenBank/DDBJ databases">
        <title>Emergence of the Ug99 lineage of the wheat stem rust pathogen through somatic hybridization.</title>
        <authorList>
            <person name="Li F."/>
            <person name="Upadhyaya N.M."/>
            <person name="Sperschneider J."/>
            <person name="Matny O."/>
            <person name="Nguyen-Phuc H."/>
            <person name="Mago R."/>
            <person name="Raley C."/>
            <person name="Miller M.E."/>
            <person name="Silverstein K.A.T."/>
            <person name="Henningsen E."/>
            <person name="Hirsch C.D."/>
            <person name="Visser B."/>
            <person name="Pretorius Z.A."/>
            <person name="Steffenson B.J."/>
            <person name="Schwessinger B."/>
            <person name="Dodds P.N."/>
            <person name="Figueroa M."/>
        </authorList>
    </citation>
    <scope>NUCLEOTIDE SEQUENCE [LARGE SCALE GENOMIC DNA]</scope>
    <source>
        <strain evidence="1">21-0</strain>
    </source>
</reference>
<proteinExistence type="predicted"/>
<dbReference type="AlphaFoldDB" id="A0A5B0Q5A7"/>
<comment type="caution">
    <text evidence="1">The sequence shown here is derived from an EMBL/GenBank/DDBJ whole genome shotgun (WGS) entry which is preliminary data.</text>
</comment>
<evidence type="ECO:0000313" key="2">
    <source>
        <dbReference type="Proteomes" id="UP000324748"/>
    </source>
</evidence>
<accession>A0A5B0Q5A7</accession>
<keyword evidence="2" id="KW-1185">Reference proteome</keyword>
<sequence length="93" mass="10623">MRSNHQPGSHNSMILDNRLTWLRSWLSPLTAIREFESLPQIPHEFLAQTSANQKTKKAAYLGFAAAQCVPPYIFRPAQVVALQTRVFPEFKVK</sequence>
<organism evidence="1 2">
    <name type="scientific">Puccinia graminis f. sp. tritici</name>
    <dbReference type="NCBI Taxonomy" id="56615"/>
    <lineage>
        <taxon>Eukaryota</taxon>
        <taxon>Fungi</taxon>
        <taxon>Dikarya</taxon>
        <taxon>Basidiomycota</taxon>
        <taxon>Pucciniomycotina</taxon>
        <taxon>Pucciniomycetes</taxon>
        <taxon>Pucciniales</taxon>
        <taxon>Pucciniaceae</taxon>
        <taxon>Puccinia</taxon>
    </lineage>
</organism>
<dbReference type="Proteomes" id="UP000324748">
    <property type="component" value="Unassembled WGS sequence"/>
</dbReference>